<dbReference type="Proteomes" id="UP000001357">
    <property type="component" value="Unassembled WGS sequence"/>
</dbReference>
<evidence type="ECO:0000313" key="3">
    <source>
        <dbReference type="EMBL" id="EDQ89471.1"/>
    </source>
</evidence>
<gene>
    <name evidence="3" type="ORF">MONBRDRAFT_25144</name>
</gene>
<dbReference type="OMA" id="RVWNGPN"/>
<dbReference type="Pfam" id="PF01722">
    <property type="entry name" value="BolA"/>
    <property type="match status" value="1"/>
</dbReference>
<evidence type="ECO:0008006" key="5">
    <source>
        <dbReference type="Google" id="ProtNLM"/>
    </source>
</evidence>
<organism evidence="3 4">
    <name type="scientific">Monosiga brevicollis</name>
    <name type="common">Choanoflagellate</name>
    <dbReference type="NCBI Taxonomy" id="81824"/>
    <lineage>
        <taxon>Eukaryota</taxon>
        <taxon>Choanoflagellata</taxon>
        <taxon>Craspedida</taxon>
        <taxon>Salpingoecidae</taxon>
        <taxon>Monosiga</taxon>
    </lineage>
</organism>
<dbReference type="STRING" id="81824.A9UYJ3"/>
<dbReference type="SUPFAM" id="SSF82657">
    <property type="entry name" value="BolA-like"/>
    <property type="match status" value="1"/>
</dbReference>
<dbReference type="GO" id="GO:0005759">
    <property type="term" value="C:mitochondrial matrix"/>
    <property type="evidence" value="ECO:0000318"/>
    <property type="project" value="GO_Central"/>
</dbReference>
<dbReference type="InParanoid" id="A9UYJ3"/>
<name>A9UYJ3_MONBE</name>
<keyword evidence="4" id="KW-1185">Reference proteome</keyword>
<dbReference type="Gene3D" id="3.30.300.90">
    <property type="entry name" value="BolA-like"/>
    <property type="match status" value="1"/>
</dbReference>
<dbReference type="AlphaFoldDB" id="A9UYJ3"/>
<comment type="similarity">
    <text evidence="1 2">Belongs to the BolA/IbaG family.</text>
</comment>
<dbReference type="KEGG" id="mbr:MONBRDRAFT_25144"/>
<dbReference type="PANTHER" id="PTHR46188">
    <property type="entry name" value="BOLA-LIKE PROTEIN 3"/>
    <property type="match status" value="1"/>
</dbReference>
<dbReference type="GO" id="GO:0051604">
    <property type="term" value="P:protein maturation"/>
    <property type="evidence" value="ECO:0000318"/>
    <property type="project" value="GO_Central"/>
</dbReference>
<dbReference type="EMBL" id="CH991550">
    <property type="protein sequence ID" value="EDQ89471.1"/>
    <property type="molecule type" value="Genomic_DNA"/>
</dbReference>
<accession>A9UYJ3</accession>
<dbReference type="eggNOG" id="KOG3348">
    <property type="taxonomic scope" value="Eukaryota"/>
</dbReference>
<evidence type="ECO:0000256" key="2">
    <source>
        <dbReference type="RuleBase" id="RU003860"/>
    </source>
</evidence>
<dbReference type="InterPro" id="IPR036065">
    <property type="entry name" value="BolA-like_sf"/>
</dbReference>
<protein>
    <recommendedName>
        <fullName evidence="5">BolA-like protein 3</fullName>
    </recommendedName>
</protein>
<dbReference type="PANTHER" id="PTHR46188:SF1">
    <property type="entry name" value="BOLA-LIKE PROTEIN 3"/>
    <property type="match status" value="1"/>
</dbReference>
<dbReference type="GeneID" id="5890890"/>
<dbReference type="FunCoup" id="A9UYJ3">
    <property type="interactions" value="457"/>
</dbReference>
<evidence type="ECO:0000256" key="1">
    <source>
        <dbReference type="ARBA" id="ARBA00005578"/>
    </source>
</evidence>
<proteinExistence type="inferred from homology"/>
<dbReference type="InterPro" id="IPR002634">
    <property type="entry name" value="BolA"/>
</dbReference>
<sequence>MLRRLVGPLAQSARATRLGARNLHASGAWHSSQAEEDMAAKLREAFNTDQVTVQDDSGGCGAQYMVVVESEAFRGLSRLKQNRLVTGVLREEISQMHAIRVFTRVPEPSDTSA</sequence>
<dbReference type="InterPro" id="IPR052275">
    <property type="entry name" value="Mt_Fe-S_assembly_factor"/>
</dbReference>
<evidence type="ECO:0000313" key="4">
    <source>
        <dbReference type="Proteomes" id="UP000001357"/>
    </source>
</evidence>
<dbReference type="RefSeq" id="XP_001745500.1">
    <property type="nucleotide sequence ID" value="XM_001745448.1"/>
</dbReference>
<reference evidence="3 4" key="1">
    <citation type="journal article" date="2008" name="Nature">
        <title>The genome of the choanoflagellate Monosiga brevicollis and the origin of metazoans.</title>
        <authorList>
            <consortium name="JGI Sequencing"/>
            <person name="King N."/>
            <person name="Westbrook M.J."/>
            <person name="Young S.L."/>
            <person name="Kuo A."/>
            <person name="Abedin M."/>
            <person name="Chapman J."/>
            <person name="Fairclough S."/>
            <person name="Hellsten U."/>
            <person name="Isogai Y."/>
            <person name="Letunic I."/>
            <person name="Marr M."/>
            <person name="Pincus D."/>
            <person name="Putnam N."/>
            <person name="Rokas A."/>
            <person name="Wright K.J."/>
            <person name="Zuzow R."/>
            <person name="Dirks W."/>
            <person name="Good M."/>
            <person name="Goodstein D."/>
            <person name="Lemons D."/>
            <person name="Li W."/>
            <person name="Lyons J.B."/>
            <person name="Morris A."/>
            <person name="Nichols S."/>
            <person name="Richter D.J."/>
            <person name="Salamov A."/>
            <person name="Bork P."/>
            <person name="Lim W.A."/>
            <person name="Manning G."/>
            <person name="Miller W.T."/>
            <person name="McGinnis W."/>
            <person name="Shapiro H."/>
            <person name="Tjian R."/>
            <person name="Grigoriev I.V."/>
            <person name="Rokhsar D."/>
        </authorList>
    </citation>
    <scope>NUCLEOTIDE SEQUENCE [LARGE SCALE GENOMIC DNA]</scope>
    <source>
        <strain evidence="4">MX1 / ATCC 50154</strain>
    </source>
</reference>